<dbReference type="Gene3D" id="3.20.20.370">
    <property type="entry name" value="Glycoside hydrolase/deacetylase"/>
    <property type="match status" value="1"/>
</dbReference>
<dbReference type="Proteomes" id="UP000012046">
    <property type="component" value="Unassembled WGS sequence"/>
</dbReference>
<dbReference type="InterPro" id="IPR002509">
    <property type="entry name" value="NODB_dom"/>
</dbReference>
<evidence type="ECO:0000313" key="2">
    <source>
        <dbReference type="EMBL" id="EHR41260.1"/>
    </source>
</evidence>
<dbReference type="EMBL" id="AHTH01000019">
    <property type="protein sequence ID" value="EHR41260.1"/>
    <property type="molecule type" value="Genomic_DNA"/>
</dbReference>
<gene>
    <name evidence="2" type="ORF">AJE_07691</name>
</gene>
<dbReference type="STRING" id="1129374.AJE_07691"/>
<dbReference type="PROSITE" id="PS51677">
    <property type="entry name" value="NODB"/>
    <property type="match status" value="1"/>
</dbReference>
<dbReference type="RefSeq" id="WP_008950377.1">
    <property type="nucleotide sequence ID" value="NZ_AHTH01000019.1"/>
</dbReference>
<evidence type="ECO:0000259" key="1">
    <source>
        <dbReference type="PROSITE" id="PS51677"/>
    </source>
</evidence>
<dbReference type="InterPro" id="IPR050248">
    <property type="entry name" value="Polysacc_deacetylase_ArnD"/>
</dbReference>
<sequence length="239" mass="26968">MQKRTAAVTTVSLFLLLLLGLYQLASSRQYQLFGELIARVETEQPLIALTFDDGPSQRYTAEVVELLARYQVPATFFATGQELARHSEQGRLLVQAGHQLGNHSYTHKRMLLVSPAIVASEVERTDQQIRQAGFTDEILFRPPYGKKLFTLPWYLSQQQRKTIMWDLEPESEPKLAADPQAMAAAVIANARPGSIILLHVMYQSRQSSREALPLIIEGLQAKGYRFVTVSELLQSRNLQ</sequence>
<dbReference type="Pfam" id="PF01522">
    <property type="entry name" value="Polysacc_deac_1"/>
    <property type="match status" value="1"/>
</dbReference>
<reference evidence="2 3" key="1">
    <citation type="journal article" date="2012" name="J. Bacteriol.">
        <title>Genome Sequence of Extracellular-Protease-Producing Alishewanella jeotgali Isolated from Traditional Korean Fermented Seafood.</title>
        <authorList>
            <person name="Jung J."/>
            <person name="Chun J."/>
            <person name="Park W."/>
        </authorList>
    </citation>
    <scope>NUCLEOTIDE SEQUENCE [LARGE SCALE GENOMIC DNA]</scope>
    <source>
        <strain evidence="2 3">KCTC 22429</strain>
    </source>
</reference>
<keyword evidence="3" id="KW-1185">Reference proteome</keyword>
<dbReference type="AlphaFoldDB" id="H3ZDV7"/>
<proteinExistence type="predicted"/>
<feature type="domain" description="NodB homology" evidence="1">
    <location>
        <begin position="45"/>
        <end position="227"/>
    </location>
</feature>
<dbReference type="GO" id="GO:0005975">
    <property type="term" value="P:carbohydrate metabolic process"/>
    <property type="evidence" value="ECO:0007669"/>
    <property type="project" value="InterPro"/>
</dbReference>
<dbReference type="eggNOG" id="COG0726">
    <property type="taxonomic scope" value="Bacteria"/>
</dbReference>
<dbReference type="PANTHER" id="PTHR10587:SF125">
    <property type="entry name" value="POLYSACCHARIDE DEACETYLASE YHEN-RELATED"/>
    <property type="match status" value="1"/>
</dbReference>
<dbReference type="GO" id="GO:0016810">
    <property type="term" value="F:hydrolase activity, acting on carbon-nitrogen (but not peptide) bonds"/>
    <property type="evidence" value="ECO:0007669"/>
    <property type="project" value="InterPro"/>
</dbReference>
<name>H3ZDV7_9ALTE</name>
<dbReference type="InterPro" id="IPR011330">
    <property type="entry name" value="Glyco_hydro/deAcase_b/a-brl"/>
</dbReference>
<accession>H3ZDV7</accession>
<dbReference type="SUPFAM" id="SSF88713">
    <property type="entry name" value="Glycoside hydrolase/deacetylase"/>
    <property type="match status" value="1"/>
</dbReference>
<protein>
    <submittedName>
        <fullName evidence="2">Putative polysaccharide deacetylase</fullName>
    </submittedName>
</protein>
<dbReference type="PATRIC" id="fig|1129374.4.peg.1538"/>
<comment type="caution">
    <text evidence="2">The sequence shown here is derived from an EMBL/GenBank/DDBJ whole genome shotgun (WGS) entry which is preliminary data.</text>
</comment>
<evidence type="ECO:0000313" key="3">
    <source>
        <dbReference type="Proteomes" id="UP000012046"/>
    </source>
</evidence>
<organism evidence="2 3">
    <name type="scientific">Alishewanella jeotgali KCTC 22429</name>
    <dbReference type="NCBI Taxonomy" id="1129374"/>
    <lineage>
        <taxon>Bacteria</taxon>
        <taxon>Pseudomonadati</taxon>
        <taxon>Pseudomonadota</taxon>
        <taxon>Gammaproteobacteria</taxon>
        <taxon>Alteromonadales</taxon>
        <taxon>Alteromonadaceae</taxon>
        <taxon>Alishewanella</taxon>
    </lineage>
</organism>
<dbReference type="PANTHER" id="PTHR10587">
    <property type="entry name" value="GLYCOSYL TRANSFERASE-RELATED"/>
    <property type="match status" value="1"/>
</dbReference>